<organism evidence="1 2">
    <name type="scientific">Peronospora matthiolae</name>
    <dbReference type="NCBI Taxonomy" id="2874970"/>
    <lineage>
        <taxon>Eukaryota</taxon>
        <taxon>Sar</taxon>
        <taxon>Stramenopiles</taxon>
        <taxon>Oomycota</taxon>
        <taxon>Peronosporomycetes</taxon>
        <taxon>Peronosporales</taxon>
        <taxon>Peronosporaceae</taxon>
        <taxon>Peronospora</taxon>
    </lineage>
</organism>
<evidence type="ECO:0000313" key="2">
    <source>
        <dbReference type="Proteomes" id="UP001162060"/>
    </source>
</evidence>
<protein>
    <submittedName>
        <fullName evidence="1">Uncharacterized protein</fullName>
    </submittedName>
</protein>
<comment type="caution">
    <text evidence="1">The sequence shown here is derived from an EMBL/GenBank/DDBJ whole genome shotgun (WGS) entry which is preliminary data.</text>
</comment>
<dbReference type="AlphaFoldDB" id="A0AAV1U079"/>
<gene>
    <name evidence="1" type="ORF">PM001_LOCUS12228</name>
</gene>
<dbReference type="EMBL" id="CAKLBY020000107">
    <property type="protein sequence ID" value="CAK7927078.1"/>
    <property type="molecule type" value="Genomic_DNA"/>
</dbReference>
<sequence>MKEGESGMTMAFTIDELRMKVASRGWIVMIATVRTQARE</sequence>
<reference evidence="1" key="1">
    <citation type="submission" date="2024-01" db="EMBL/GenBank/DDBJ databases">
        <authorList>
            <person name="Webb A."/>
        </authorList>
    </citation>
    <scope>NUCLEOTIDE SEQUENCE</scope>
    <source>
        <strain evidence="1">Pm1</strain>
    </source>
</reference>
<dbReference type="Proteomes" id="UP001162060">
    <property type="component" value="Unassembled WGS sequence"/>
</dbReference>
<proteinExistence type="predicted"/>
<accession>A0AAV1U079</accession>
<name>A0AAV1U079_9STRA</name>
<evidence type="ECO:0000313" key="1">
    <source>
        <dbReference type="EMBL" id="CAK7927078.1"/>
    </source>
</evidence>